<dbReference type="Pfam" id="PF00168">
    <property type="entry name" value="C2"/>
    <property type="match status" value="3"/>
</dbReference>
<evidence type="ECO:0000259" key="16">
    <source>
        <dbReference type="PROSITE" id="PS50004"/>
    </source>
</evidence>
<dbReference type="InterPro" id="IPR039010">
    <property type="entry name" value="Synaptotagmin_SMP"/>
</dbReference>
<keyword evidence="9" id="KW-0106">Calcium</keyword>
<dbReference type="PROSITE" id="PS51847">
    <property type="entry name" value="SMP"/>
    <property type="match status" value="1"/>
</dbReference>
<proteinExistence type="inferred from homology"/>
<organism evidence="18 19">
    <name type="scientific">Nematostella vectensis</name>
    <name type="common">Starlet sea anemone</name>
    <dbReference type="NCBI Taxonomy" id="45351"/>
    <lineage>
        <taxon>Eukaryota</taxon>
        <taxon>Metazoa</taxon>
        <taxon>Cnidaria</taxon>
        <taxon>Anthozoa</taxon>
        <taxon>Hexacorallia</taxon>
        <taxon>Actiniaria</taxon>
        <taxon>Edwardsiidae</taxon>
        <taxon>Nematostella</taxon>
    </lineage>
</organism>
<feature type="compositionally biased region" description="Basic and acidic residues" evidence="14">
    <location>
        <begin position="559"/>
        <end position="568"/>
    </location>
</feature>
<dbReference type="PANTHER" id="PTHR45761">
    <property type="entry name" value="EXTENDED SYNAPTOTAGMIN-LIKE PROTEIN 2, ISOFORM C"/>
    <property type="match status" value="1"/>
</dbReference>
<dbReference type="HOGENOM" id="CLU_012047_0_0_1"/>
<dbReference type="InParanoid" id="A7RQE8"/>
<dbReference type="EMBL" id="DS469528">
    <property type="protein sequence ID" value="EDO46351.1"/>
    <property type="molecule type" value="Genomic_DNA"/>
</dbReference>
<reference evidence="18 19" key="1">
    <citation type="journal article" date="2007" name="Science">
        <title>Sea anemone genome reveals ancestral eumetazoan gene repertoire and genomic organization.</title>
        <authorList>
            <person name="Putnam N.H."/>
            <person name="Srivastava M."/>
            <person name="Hellsten U."/>
            <person name="Dirks B."/>
            <person name="Chapman J."/>
            <person name="Salamov A."/>
            <person name="Terry A."/>
            <person name="Shapiro H."/>
            <person name="Lindquist E."/>
            <person name="Kapitonov V.V."/>
            <person name="Jurka J."/>
            <person name="Genikhovich G."/>
            <person name="Grigoriev I.V."/>
            <person name="Lucas S.M."/>
            <person name="Steele R.E."/>
            <person name="Finnerty J.R."/>
            <person name="Technau U."/>
            <person name="Martindale M.Q."/>
            <person name="Rokhsar D.S."/>
        </authorList>
    </citation>
    <scope>NUCLEOTIDE SEQUENCE [LARGE SCALE GENOMIC DNA]</scope>
    <source>
        <strain evidence="19">CH2 X CH6</strain>
    </source>
</reference>
<dbReference type="FunFam" id="2.60.40.150:FF:000155">
    <property type="entry name" value="extended synaptotagmin-2 isoform X1"/>
    <property type="match status" value="1"/>
</dbReference>
<dbReference type="Proteomes" id="UP000001593">
    <property type="component" value="Unassembled WGS sequence"/>
</dbReference>
<dbReference type="OrthoDB" id="1029639at2759"/>
<dbReference type="FunFam" id="2.60.40.150:FF:000470">
    <property type="entry name" value="Predicted protein"/>
    <property type="match status" value="1"/>
</dbReference>
<dbReference type="GO" id="GO:0008429">
    <property type="term" value="F:phosphatidylethanolamine binding"/>
    <property type="evidence" value="ECO:0000318"/>
    <property type="project" value="GO_Central"/>
</dbReference>
<keyword evidence="10 15" id="KW-1133">Transmembrane helix</keyword>
<dbReference type="GO" id="GO:0005509">
    <property type="term" value="F:calcium ion binding"/>
    <property type="evidence" value="ECO:0000318"/>
    <property type="project" value="GO_Central"/>
</dbReference>
<dbReference type="GO" id="GO:0031210">
    <property type="term" value="F:phosphatidylcholine binding"/>
    <property type="evidence" value="ECO:0000318"/>
    <property type="project" value="GO_Central"/>
</dbReference>
<evidence type="ECO:0000256" key="11">
    <source>
        <dbReference type="ARBA" id="ARBA00023055"/>
    </source>
</evidence>
<keyword evidence="5 15" id="KW-0812">Transmembrane</keyword>
<feature type="domain" description="SMP-LTD" evidence="17">
    <location>
        <begin position="102"/>
        <end position="280"/>
    </location>
</feature>
<gene>
    <name evidence="18" type="ORF">NEMVEDRAFT_v1g239955</name>
</gene>
<feature type="domain" description="C2" evidence="16">
    <location>
        <begin position="418"/>
        <end position="533"/>
    </location>
</feature>
<keyword evidence="19" id="KW-1185">Reference proteome</keyword>
<dbReference type="InterPro" id="IPR031468">
    <property type="entry name" value="SMP_LBD"/>
</dbReference>
<dbReference type="InterPro" id="IPR051634">
    <property type="entry name" value="Extended_Synaptotagmin"/>
</dbReference>
<dbReference type="Gene3D" id="2.60.40.150">
    <property type="entry name" value="C2 domain"/>
    <property type="match status" value="3"/>
</dbReference>
<dbReference type="GO" id="GO:0006869">
    <property type="term" value="P:lipid transport"/>
    <property type="evidence" value="ECO:0007669"/>
    <property type="project" value="UniProtKB-KW"/>
</dbReference>
<evidence type="ECO:0000256" key="9">
    <source>
        <dbReference type="ARBA" id="ARBA00022837"/>
    </source>
</evidence>
<dbReference type="KEGG" id="nve:5518390"/>
<comment type="similarity">
    <text evidence="3">Belongs to the extended synaptotagmin family.</text>
</comment>
<protein>
    <submittedName>
        <fullName evidence="18">Uncharacterized protein</fullName>
    </submittedName>
</protein>
<dbReference type="CDD" id="cd08391">
    <property type="entry name" value="C2A_C2C_Synaptotagmin_like"/>
    <property type="match status" value="1"/>
</dbReference>
<evidence type="ECO:0000256" key="4">
    <source>
        <dbReference type="ARBA" id="ARBA00022448"/>
    </source>
</evidence>
<dbReference type="CDD" id="cd21670">
    <property type="entry name" value="SMP_ESyt"/>
    <property type="match status" value="1"/>
</dbReference>
<dbReference type="GO" id="GO:0061817">
    <property type="term" value="P:endoplasmic reticulum-plasma membrane tethering"/>
    <property type="evidence" value="ECO:0007669"/>
    <property type="project" value="InterPro"/>
</dbReference>
<evidence type="ECO:0000256" key="13">
    <source>
        <dbReference type="ARBA" id="ARBA00023136"/>
    </source>
</evidence>
<dbReference type="AlphaFoldDB" id="A7RQE8"/>
<dbReference type="eggNOG" id="KOG1012">
    <property type="taxonomic scope" value="Eukaryota"/>
</dbReference>
<feature type="domain" description="C2" evidence="16">
    <location>
        <begin position="280"/>
        <end position="398"/>
    </location>
</feature>
<evidence type="ECO:0000256" key="8">
    <source>
        <dbReference type="ARBA" id="ARBA00022824"/>
    </source>
</evidence>
<feature type="transmembrane region" description="Helical" evidence="15">
    <location>
        <begin position="40"/>
        <end position="65"/>
    </location>
</feature>
<keyword evidence="6" id="KW-0479">Metal-binding</keyword>
<dbReference type="PANTHER" id="PTHR45761:SF1">
    <property type="entry name" value="EXTENDED SYNAPTOTAGMIN-LIKE PROTEIN 2, ISOFORM C"/>
    <property type="match status" value="1"/>
</dbReference>
<keyword evidence="12" id="KW-0446">Lipid-binding</keyword>
<dbReference type="FunFam" id="2.60.40.150:FF:000395">
    <property type="entry name" value="Predicted protein"/>
    <property type="match status" value="1"/>
</dbReference>
<keyword evidence="13 15" id="KW-0472">Membrane</keyword>
<feature type="compositionally biased region" description="Basic residues" evidence="14">
    <location>
        <begin position="569"/>
        <end position="580"/>
    </location>
</feature>
<evidence type="ECO:0000313" key="18">
    <source>
        <dbReference type="EMBL" id="EDO46351.1"/>
    </source>
</evidence>
<dbReference type="InterPro" id="IPR037733">
    <property type="entry name" value="Ext_Synaptotagmin_C2A"/>
</dbReference>
<dbReference type="InterPro" id="IPR000008">
    <property type="entry name" value="C2_dom"/>
</dbReference>
<evidence type="ECO:0000256" key="15">
    <source>
        <dbReference type="SAM" id="Phobius"/>
    </source>
</evidence>
<evidence type="ECO:0000256" key="14">
    <source>
        <dbReference type="SAM" id="MobiDB-lite"/>
    </source>
</evidence>
<keyword evidence="4" id="KW-0813">Transport</keyword>
<feature type="domain" description="C2" evidence="16">
    <location>
        <begin position="641"/>
        <end position="761"/>
    </location>
</feature>
<sequence length="767" mass="87090">MSEGIEDVQPLPFYKRIAINIRNMSRDEVMELGRYFAVTLALWLVGYMHFSFAWIVMILMIFVSWQFEIEKKTKHRENMVQAHMSSYIDKIQNPPSWVYFSDKEHAEWINKMLLQMWPYVGDMAVDILKNTVEPEMQKNLPKSLNTLYFDKITLGNQPPIIQNVVSYDGDEKKGEFILDLDLKYEGDAQVKLSVKNVKLGLTKFKLNGILRVIFKPLVSLYNPIGGVTVFFLNRPKTKFDLTNLLNVLDFPGLNSTLRRIVDDTIASFVVLPNRVAIPLAEGVDASDLQYPIPQGVLRVKVVEARDLVAKDFGVVKKGKSDPYAILEIGAQKFRTKVKKNDLNPTWNETFEAFVDNSEGQDIDMFLWDEDKAGKDSKLGFLSTQIASAVEQGQRDVWLPLQGAKTGRAHLHLSWFPLSDQASDLKAPQEPHASVAALFVKVVSAESLPQPHKKAHLKSVFCEVSIAEQTNKTFIVYGEKSEWNQGLRFFVRDPANDEVEVKVIESKGNRSLGRVHFNLRSLIQKPHMTVRETFKLEDSGEKSTLTCRFTLRMLKVPDVDAKDAGPRDRKASRKSSKRSFHQKQEDTAVQAIEKTHVPVPILVVNGVQPVDETHHAETGSDQGSVYDDSTLELRTQDFDLKSRGELELNLKYDHVRNTLVVKVISARNLRSGDAENKTNPFVRLYLLPDRSKKTRRVTKTVRGAYSGMFNEVFEYAIGLDLLGDRQLACAVKSDRGLRNRLIGETTVDLGELELTDGVTLHRDLIKMH</sequence>
<evidence type="ECO:0000256" key="1">
    <source>
        <dbReference type="ARBA" id="ARBA00004202"/>
    </source>
</evidence>
<dbReference type="InterPro" id="IPR035892">
    <property type="entry name" value="C2_domain_sf"/>
</dbReference>
<evidence type="ECO:0000256" key="7">
    <source>
        <dbReference type="ARBA" id="ARBA00022737"/>
    </source>
</evidence>
<evidence type="ECO:0000256" key="2">
    <source>
        <dbReference type="ARBA" id="ARBA00004477"/>
    </source>
</evidence>
<dbReference type="PROSITE" id="PS50004">
    <property type="entry name" value="C2"/>
    <property type="match status" value="3"/>
</dbReference>
<accession>A7RQE8</accession>
<keyword evidence="7" id="KW-0677">Repeat</keyword>
<evidence type="ECO:0000256" key="5">
    <source>
        <dbReference type="ARBA" id="ARBA00022692"/>
    </source>
</evidence>
<dbReference type="SMART" id="SM00239">
    <property type="entry name" value="C2"/>
    <property type="match status" value="3"/>
</dbReference>
<evidence type="ECO:0000256" key="3">
    <source>
        <dbReference type="ARBA" id="ARBA00005867"/>
    </source>
</evidence>
<name>A7RQE8_NEMVE</name>
<feature type="region of interest" description="Disordered" evidence="14">
    <location>
        <begin position="559"/>
        <end position="586"/>
    </location>
</feature>
<dbReference type="SUPFAM" id="SSF49562">
    <property type="entry name" value="C2 domain (Calcium/lipid-binding domain, CaLB)"/>
    <property type="match status" value="3"/>
</dbReference>
<evidence type="ECO:0000259" key="17">
    <source>
        <dbReference type="PROSITE" id="PS51847"/>
    </source>
</evidence>
<dbReference type="STRING" id="45351.A7RQE8"/>
<dbReference type="OMA" id="WANKVIS"/>
<dbReference type="GO" id="GO:0005789">
    <property type="term" value="C:endoplasmic reticulum membrane"/>
    <property type="evidence" value="ECO:0000318"/>
    <property type="project" value="GO_Central"/>
</dbReference>
<evidence type="ECO:0000313" key="19">
    <source>
        <dbReference type="Proteomes" id="UP000001593"/>
    </source>
</evidence>
<keyword evidence="8" id="KW-0256">Endoplasmic reticulum</keyword>
<evidence type="ECO:0000256" key="6">
    <source>
        <dbReference type="ARBA" id="ARBA00022723"/>
    </source>
</evidence>
<keyword evidence="11" id="KW-0445">Lipid transport</keyword>
<evidence type="ECO:0000256" key="12">
    <source>
        <dbReference type="ARBA" id="ARBA00023121"/>
    </source>
</evidence>
<evidence type="ECO:0000256" key="10">
    <source>
        <dbReference type="ARBA" id="ARBA00022989"/>
    </source>
</evidence>
<dbReference type="PhylomeDB" id="A7RQE8"/>
<dbReference type="GO" id="GO:0005544">
    <property type="term" value="F:calcium-dependent phospholipid binding"/>
    <property type="evidence" value="ECO:0000318"/>
    <property type="project" value="GO_Central"/>
</dbReference>
<dbReference type="Pfam" id="PF17047">
    <property type="entry name" value="SMP_LBD"/>
    <property type="match status" value="1"/>
</dbReference>
<dbReference type="GO" id="GO:0005886">
    <property type="term" value="C:plasma membrane"/>
    <property type="evidence" value="ECO:0007669"/>
    <property type="project" value="UniProtKB-SubCell"/>
</dbReference>
<dbReference type="GO" id="GO:0035091">
    <property type="term" value="F:phosphatidylinositol binding"/>
    <property type="evidence" value="ECO:0000318"/>
    <property type="project" value="GO_Central"/>
</dbReference>
<comment type="subcellular location">
    <subcellularLocation>
        <location evidence="1">Cell membrane</location>
        <topology evidence="1">Peripheral membrane protein</topology>
    </subcellularLocation>
    <subcellularLocation>
        <location evidence="2">Endoplasmic reticulum membrane</location>
        <topology evidence="2">Multi-pass membrane protein</topology>
    </subcellularLocation>
</comment>